<name>A0A498N1E3_LABRO</name>
<dbReference type="EMBL" id="QBIY01012259">
    <property type="protein sequence ID" value="RXN25943.1"/>
    <property type="molecule type" value="Genomic_DNA"/>
</dbReference>
<keyword evidence="2" id="KW-1185">Reference proteome</keyword>
<dbReference type="AlphaFoldDB" id="A0A498N1E3"/>
<evidence type="ECO:0000313" key="2">
    <source>
        <dbReference type="Proteomes" id="UP000290572"/>
    </source>
</evidence>
<reference evidence="1 2" key="1">
    <citation type="submission" date="2018-03" db="EMBL/GenBank/DDBJ databases">
        <title>Draft genome sequence of Rohu Carp (Labeo rohita).</title>
        <authorList>
            <person name="Das P."/>
            <person name="Kushwaha B."/>
            <person name="Joshi C.G."/>
            <person name="Kumar D."/>
            <person name="Nagpure N.S."/>
            <person name="Sahoo L."/>
            <person name="Das S.P."/>
            <person name="Bit A."/>
            <person name="Patnaik S."/>
            <person name="Meher P.K."/>
            <person name="Jayasankar P."/>
            <person name="Koringa P.G."/>
            <person name="Patel N.V."/>
            <person name="Hinsu A.T."/>
            <person name="Kumar R."/>
            <person name="Pandey M."/>
            <person name="Agarwal S."/>
            <person name="Srivastava S."/>
            <person name="Singh M."/>
            <person name="Iquebal M.A."/>
            <person name="Jaiswal S."/>
            <person name="Angadi U.B."/>
            <person name="Kumar N."/>
            <person name="Raza M."/>
            <person name="Shah T.M."/>
            <person name="Rai A."/>
            <person name="Jena J.K."/>
        </authorList>
    </citation>
    <scope>NUCLEOTIDE SEQUENCE [LARGE SCALE GENOMIC DNA]</scope>
    <source>
        <strain evidence="1">DASCIFA01</strain>
        <tissue evidence="1">Testis</tissue>
    </source>
</reference>
<accession>A0A498N1E3</accession>
<protein>
    <submittedName>
        <fullName evidence="1">Uncharacterized protein</fullName>
    </submittedName>
</protein>
<evidence type="ECO:0000313" key="1">
    <source>
        <dbReference type="EMBL" id="RXN25943.1"/>
    </source>
</evidence>
<organism evidence="1 2">
    <name type="scientific">Labeo rohita</name>
    <name type="common">Indian major carp</name>
    <name type="synonym">Cyprinus rohita</name>
    <dbReference type="NCBI Taxonomy" id="84645"/>
    <lineage>
        <taxon>Eukaryota</taxon>
        <taxon>Metazoa</taxon>
        <taxon>Chordata</taxon>
        <taxon>Craniata</taxon>
        <taxon>Vertebrata</taxon>
        <taxon>Euteleostomi</taxon>
        <taxon>Actinopterygii</taxon>
        <taxon>Neopterygii</taxon>
        <taxon>Teleostei</taxon>
        <taxon>Ostariophysi</taxon>
        <taxon>Cypriniformes</taxon>
        <taxon>Cyprinidae</taxon>
        <taxon>Labeoninae</taxon>
        <taxon>Labeonini</taxon>
        <taxon>Labeo</taxon>
    </lineage>
</organism>
<gene>
    <name evidence="1" type="ORF">ROHU_021148</name>
</gene>
<comment type="caution">
    <text evidence="1">The sequence shown here is derived from an EMBL/GenBank/DDBJ whole genome shotgun (WGS) entry which is preliminary data.</text>
</comment>
<sequence>MQNNSCLCAGGEDVAFFRLKHPEALSRSVSDLTTLNRPFPYIGKHFCLTAHLHQRSAPTTRHAHLFGSVVHEY</sequence>
<dbReference type="Proteomes" id="UP000290572">
    <property type="component" value="Unassembled WGS sequence"/>
</dbReference>
<proteinExistence type="predicted"/>